<dbReference type="Gene3D" id="2.60.40.1120">
    <property type="entry name" value="Carboxypeptidase-like, regulatory domain"/>
    <property type="match status" value="1"/>
</dbReference>
<evidence type="ECO:0000256" key="1">
    <source>
        <dbReference type="ARBA" id="ARBA00004442"/>
    </source>
</evidence>
<dbReference type="GO" id="GO:0009279">
    <property type="term" value="C:cell outer membrane"/>
    <property type="evidence" value="ECO:0007669"/>
    <property type="project" value="UniProtKB-SubCell"/>
</dbReference>
<organism evidence="6">
    <name type="scientific">Ignavibacterium album</name>
    <dbReference type="NCBI Taxonomy" id="591197"/>
    <lineage>
        <taxon>Bacteria</taxon>
        <taxon>Pseudomonadati</taxon>
        <taxon>Ignavibacteriota</taxon>
        <taxon>Ignavibacteria</taxon>
        <taxon>Ignavibacteriales</taxon>
        <taxon>Ignavibacteriaceae</taxon>
        <taxon>Ignavibacterium</taxon>
    </lineage>
</organism>
<dbReference type="Pfam" id="PF07715">
    <property type="entry name" value="Plug"/>
    <property type="match status" value="1"/>
</dbReference>
<feature type="chain" id="PRO_5031220647" evidence="4">
    <location>
        <begin position="22"/>
        <end position="1052"/>
    </location>
</feature>
<dbReference type="InterPro" id="IPR036942">
    <property type="entry name" value="Beta-barrel_TonB_sf"/>
</dbReference>
<sequence>MRKLLLFFTLFITAFTIQTFAQTGKINGYVRDAETGEELIGANVILEGTTMGAATNIDGYYVITNVPPGSYTIRASMVGYSPKTIQDVRVNINLTTELNITLSSSAIQTEEVVVVATQPIVRQDVSSSVVNLNIEEVKSLPVVSVTGIIGLQAGVQGLTIRGGGSDQTAFVVNGITLRDERDNTPYTGISFTSIEELQIQTGGFNAEYGNIRSGLINVVTKEGKKDRYSVSFIGRYRPAGRKHFGAAVNDPNSYWIKPYIDPLVAWTGTNNGNWDIYTQRNFAKFPGGWNAVSEALLSDSDPNNDLTPEAAQQVFLWQHRRELDIKRPDYDVDMSISGPVPGGESLGNLRFLASYRQTREMYYIPLSKDSYQDFNGQVRLTSDIATGMKLSIEGLYGEQTGTNSSRSGGPGLFRSASGIASNIDMRSGASYLDARVYASDYWAPSTIITNMQGFKFTHVLSPQTFYEILGSRVASKYDTNPGRKRDTRKLYNIGGVLFDESPIGYFSGVSSGIGSAMNMGLGYSNSRDSSKLATYTLKTDFASQIDKYNYIKTGFEFIYTDNNVNYGLIEPALPSSNSISAWHTFPKRLGVYVQDKLEFEGMIANLGIRLDYLDPGGDWYEYDDYNKALSGKFAGGLDTLLKKVSVEKQLNISPRLGVAFPITVNSKLYFNYGHFRSMPVPENLFLLRRSLSTFEVTRIANPSNPLPRTIAYELGYEQNMFDQFLLSIKGYYKDVSDQPRLVTYISRNGSVNYSRPEPNSYADIRGFEIELRKNRGEWITGFFNYTYMVTTSGFFGLDIYYEDPALFRQRQTDTKLLYQNKPVPQPYARANIDIFTPDNWGPELGGIKILDKWRLNLLGTWSSGTFFSWTGPGAAQAGYENNFQWNDFYNLDLRLSKTFNFGRLEVEFFMDVYNALNIRYMSYQAGFVDAQDYYDYMKSLHLPADKVKDFNYGNIPGDDNPGDYRKPGVEWQPLEYAGNVFTISNPNTKAWYFDAKTSNYYRWDGNKWNKIPDSKVKEVLDNKAYIDMPNLHYTTFLNPRNIFFGIKFNFDL</sequence>
<dbReference type="SUPFAM" id="SSF56935">
    <property type="entry name" value="Porins"/>
    <property type="match status" value="1"/>
</dbReference>
<keyword evidence="4" id="KW-0732">Signal</keyword>
<dbReference type="Pfam" id="PF13715">
    <property type="entry name" value="CarbopepD_reg_2"/>
    <property type="match status" value="1"/>
</dbReference>
<dbReference type="InterPro" id="IPR037066">
    <property type="entry name" value="Plug_dom_sf"/>
</dbReference>
<dbReference type="SUPFAM" id="SSF49464">
    <property type="entry name" value="Carboxypeptidase regulatory domain-like"/>
    <property type="match status" value="1"/>
</dbReference>
<accession>A0A7V2ZKT2</accession>
<gene>
    <name evidence="6" type="ORF">ENS31_09850</name>
</gene>
<keyword evidence="2" id="KW-0472">Membrane</keyword>
<keyword evidence="6" id="KW-0675">Receptor</keyword>
<feature type="domain" description="TonB-dependent receptor plug" evidence="5">
    <location>
        <begin position="137"/>
        <end position="210"/>
    </location>
</feature>
<keyword evidence="3" id="KW-0998">Cell outer membrane</keyword>
<dbReference type="Gene3D" id="2.40.170.20">
    <property type="entry name" value="TonB-dependent receptor, beta-barrel domain"/>
    <property type="match status" value="1"/>
</dbReference>
<dbReference type="InterPro" id="IPR008969">
    <property type="entry name" value="CarboxyPept-like_regulatory"/>
</dbReference>
<evidence type="ECO:0000259" key="5">
    <source>
        <dbReference type="Pfam" id="PF07715"/>
    </source>
</evidence>
<dbReference type="InterPro" id="IPR012910">
    <property type="entry name" value="Plug_dom"/>
</dbReference>
<dbReference type="Gene3D" id="2.170.130.10">
    <property type="entry name" value="TonB-dependent receptor, plug domain"/>
    <property type="match status" value="1"/>
</dbReference>
<protein>
    <submittedName>
        <fullName evidence="6">TonB-dependent receptor</fullName>
    </submittedName>
</protein>
<dbReference type="AlphaFoldDB" id="A0A7V2ZKT2"/>
<dbReference type="EMBL" id="DSUJ01000008">
    <property type="protein sequence ID" value="HFI91813.1"/>
    <property type="molecule type" value="Genomic_DNA"/>
</dbReference>
<name>A0A7V2ZKT2_9BACT</name>
<comment type="subcellular location">
    <subcellularLocation>
        <location evidence="1">Cell outer membrane</location>
    </subcellularLocation>
</comment>
<evidence type="ECO:0000313" key="6">
    <source>
        <dbReference type="EMBL" id="HFI91813.1"/>
    </source>
</evidence>
<evidence type="ECO:0000256" key="3">
    <source>
        <dbReference type="ARBA" id="ARBA00023237"/>
    </source>
</evidence>
<feature type="signal peptide" evidence="4">
    <location>
        <begin position="1"/>
        <end position="21"/>
    </location>
</feature>
<evidence type="ECO:0000256" key="2">
    <source>
        <dbReference type="ARBA" id="ARBA00023136"/>
    </source>
</evidence>
<comment type="caution">
    <text evidence="6">The sequence shown here is derived from an EMBL/GenBank/DDBJ whole genome shotgun (WGS) entry which is preliminary data.</text>
</comment>
<evidence type="ECO:0000256" key="4">
    <source>
        <dbReference type="SAM" id="SignalP"/>
    </source>
</evidence>
<proteinExistence type="predicted"/>
<reference evidence="6" key="1">
    <citation type="journal article" date="2020" name="mSystems">
        <title>Genome- and Community-Level Interaction Insights into Carbon Utilization and Element Cycling Functions of Hydrothermarchaeota in Hydrothermal Sediment.</title>
        <authorList>
            <person name="Zhou Z."/>
            <person name="Liu Y."/>
            <person name="Xu W."/>
            <person name="Pan J."/>
            <person name="Luo Z.H."/>
            <person name="Li M."/>
        </authorList>
    </citation>
    <scope>NUCLEOTIDE SEQUENCE [LARGE SCALE GENOMIC DNA]</scope>
    <source>
        <strain evidence="6">SpSt-479</strain>
    </source>
</reference>